<feature type="binding site" evidence="5">
    <location>
        <position position="333"/>
    </location>
    <ligand>
        <name>Zn(2+)</name>
        <dbReference type="ChEBI" id="CHEBI:29105"/>
        <note>catalytic</note>
    </ligand>
</feature>
<dbReference type="CDD" id="cd04272">
    <property type="entry name" value="ZnMc_salivary_gland_MPs"/>
    <property type="match status" value="1"/>
</dbReference>
<evidence type="ECO:0000313" key="8">
    <source>
        <dbReference type="EMBL" id="JAP86429.1"/>
    </source>
</evidence>
<feature type="chain" id="PRO_5007286782" evidence="6">
    <location>
        <begin position="22"/>
        <end position="518"/>
    </location>
</feature>
<keyword evidence="2" id="KW-0378">Hydrolase</keyword>
<keyword evidence="5" id="KW-0479">Metal-binding</keyword>
<evidence type="ECO:0000256" key="3">
    <source>
        <dbReference type="ARBA" id="ARBA00022833"/>
    </source>
</evidence>
<keyword evidence="3 5" id="KW-0862">Zinc</keyword>
<keyword evidence="4" id="KW-0482">Metalloprotease</keyword>
<feature type="binding site" evidence="5">
    <location>
        <position position="343"/>
    </location>
    <ligand>
        <name>Zn(2+)</name>
        <dbReference type="ChEBI" id="CHEBI:29105"/>
        <note>catalytic</note>
    </ligand>
</feature>
<name>A0A131Z4U4_RHIAP</name>
<evidence type="ECO:0000256" key="1">
    <source>
        <dbReference type="ARBA" id="ARBA00022670"/>
    </source>
</evidence>
<evidence type="ECO:0000256" key="5">
    <source>
        <dbReference type="PROSITE-ProRule" id="PRU00276"/>
    </source>
</evidence>
<evidence type="ECO:0000256" key="6">
    <source>
        <dbReference type="SAM" id="SignalP"/>
    </source>
</evidence>
<dbReference type="Pfam" id="PF01421">
    <property type="entry name" value="Reprolysin"/>
    <property type="match status" value="1"/>
</dbReference>
<accession>A0A131Z4U4</accession>
<feature type="signal peptide" evidence="6">
    <location>
        <begin position="1"/>
        <end position="21"/>
    </location>
</feature>
<feature type="active site" evidence="5">
    <location>
        <position position="334"/>
    </location>
</feature>
<dbReference type="Gene3D" id="3.40.390.10">
    <property type="entry name" value="Collagenase (Catalytic Domain)"/>
    <property type="match status" value="1"/>
</dbReference>
<keyword evidence="1" id="KW-0645">Protease</keyword>
<dbReference type="PANTHER" id="PTHR11905:SF159">
    <property type="entry name" value="ADAM METALLOPROTEASE"/>
    <property type="match status" value="1"/>
</dbReference>
<proteinExistence type="predicted"/>
<comment type="caution">
    <text evidence="5">Lacks conserved residue(s) required for the propagation of feature annotation.</text>
</comment>
<dbReference type="PANTHER" id="PTHR11905">
    <property type="entry name" value="ADAM A DISINTEGRIN AND METALLOPROTEASE DOMAIN"/>
    <property type="match status" value="1"/>
</dbReference>
<reference evidence="8" key="1">
    <citation type="journal article" date="2016" name="Ticks Tick Borne Dis.">
        <title>De novo assembly and annotation of the salivary gland transcriptome of Rhipicephalus appendiculatus male and female ticks during blood feeding.</title>
        <authorList>
            <person name="de Castro M.H."/>
            <person name="de Klerk D."/>
            <person name="Pienaar R."/>
            <person name="Latif A.A."/>
            <person name="Rees D.J."/>
            <person name="Mans B.J."/>
        </authorList>
    </citation>
    <scope>NUCLEOTIDE SEQUENCE</scope>
    <source>
        <tissue evidence="8">Salivary glands</tissue>
    </source>
</reference>
<feature type="domain" description="Peptidase M12B" evidence="7">
    <location>
        <begin position="182"/>
        <end position="406"/>
    </location>
</feature>
<feature type="binding site" evidence="5">
    <location>
        <position position="337"/>
    </location>
    <ligand>
        <name>Zn(2+)</name>
        <dbReference type="ChEBI" id="CHEBI:29105"/>
        <note>catalytic</note>
    </ligand>
</feature>
<dbReference type="InterPro" id="IPR034030">
    <property type="entry name" value="ZnMc_salivary_gland_MPs"/>
</dbReference>
<keyword evidence="6" id="KW-0732">Signal</keyword>
<dbReference type="AlphaFoldDB" id="A0A131Z4U4"/>
<dbReference type="SUPFAM" id="SSF55486">
    <property type="entry name" value="Metalloproteases ('zincins'), catalytic domain"/>
    <property type="match status" value="1"/>
</dbReference>
<dbReference type="GO" id="GO:0046872">
    <property type="term" value="F:metal ion binding"/>
    <property type="evidence" value="ECO:0007669"/>
    <property type="project" value="UniProtKB-KW"/>
</dbReference>
<protein>
    <submittedName>
        <fullName evidence="8">Reprolysin</fullName>
    </submittedName>
</protein>
<dbReference type="InterPro" id="IPR001590">
    <property type="entry name" value="Peptidase_M12B"/>
</dbReference>
<evidence type="ECO:0000259" key="7">
    <source>
        <dbReference type="PROSITE" id="PS50215"/>
    </source>
</evidence>
<dbReference type="InterPro" id="IPR024079">
    <property type="entry name" value="MetalloPept_cat_dom_sf"/>
</dbReference>
<evidence type="ECO:0000256" key="2">
    <source>
        <dbReference type="ARBA" id="ARBA00022801"/>
    </source>
</evidence>
<dbReference type="GO" id="GO:0006509">
    <property type="term" value="P:membrane protein ectodomain proteolysis"/>
    <property type="evidence" value="ECO:0007669"/>
    <property type="project" value="TreeGrafter"/>
</dbReference>
<sequence length="518" mass="59548">MDSFTLVSIVQLLFIIKSCQGAELPKYRAIVYPQVFDGRDENTKVLKINDDITLNLEPSSILHEDFFVRSYRNGIPEHQYYDVRDLQKNFYHDKKRFAAVMLYEEDGVLRVEGVVGPNLKIRPIESTERSENGHQAHLVDNIEDSDTIEVHGNITKETVDIAERAANTRTDFDPTKYAVPIIYPELYVLCDSRFQYKFKHKKHLIPYLMTTLQVVNIRYSKLSNPQVRIVLRAVELTNDTQEVQYYVYDGSIGIDAYASLQKLVKFVAANNETYSPYDMIYFITGFDMIAVYTNARVNALHGYAFVASACTPNRQLLGEDEAYTFHGIRTMAHEIGHALGCSHDGTTAPGIVKAFVPNSVHCPWDDGYIMSYEEKDIRSMQFSSCCQYDISQMSWSHEANCLHTNDSKTYPLNWVTLYKLPGDLLSLNRQCELAYPDLVETYYLETIHGIKQSKWNCRGYCFVPGYQYGGANHRWDLLFIDGTVCSDLGEGRRPKWICINGVCTEDRRGPRKRPYRVE</sequence>
<dbReference type="PROSITE" id="PS50215">
    <property type="entry name" value="ADAM_MEPRO"/>
    <property type="match status" value="1"/>
</dbReference>
<dbReference type="EMBL" id="GEDV01002128">
    <property type="protein sequence ID" value="JAP86429.1"/>
    <property type="molecule type" value="Transcribed_RNA"/>
</dbReference>
<organism evidence="8">
    <name type="scientific">Rhipicephalus appendiculatus</name>
    <name type="common">Brown ear tick</name>
    <dbReference type="NCBI Taxonomy" id="34631"/>
    <lineage>
        <taxon>Eukaryota</taxon>
        <taxon>Metazoa</taxon>
        <taxon>Ecdysozoa</taxon>
        <taxon>Arthropoda</taxon>
        <taxon>Chelicerata</taxon>
        <taxon>Arachnida</taxon>
        <taxon>Acari</taxon>
        <taxon>Parasitiformes</taxon>
        <taxon>Ixodida</taxon>
        <taxon>Ixodoidea</taxon>
        <taxon>Ixodidae</taxon>
        <taxon>Rhipicephalinae</taxon>
        <taxon>Rhipicephalus</taxon>
        <taxon>Rhipicephalus</taxon>
    </lineage>
</organism>
<evidence type="ECO:0000256" key="4">
    <source>
        <dbReference type="ARBA" id="ARBA00023049"/>
    </source>
</evidence>
<dbReference type="GO" id="GO:0004222">
    <property type="term" value="F:metalloendopeptidase activity"/>
    <property type="evidence" value="ECO:0007669"/>
    <property type="project" value="InterPro"/>
</dbReference>